<gene>
    <name evidence="1" type="ORF">OWV82_012757</name>
</gene>
<dbReference type="Proteomes" id="UP001164539">
    <property type="component" value="Chromosome 7"/>
</dbReference>
<comment type="caution">
    <text evidence="1">The sequence shown here is derived from an EMBL/GenBank/DDBJ whole genome shotgun (WGS) entry which is preliminary data.</text>
</comment>
<keyword evidence="1" id="KW-0687">Ribonucleoprotein</keyword>
<evidence type="ECO:0000313" key="1">
    <source>
        <dbReference type="EMBL" id="KAJ4714240.1"/>
    </source>
</evidence>
<protein>
    <submittedName>
        <fullName evidence="1">Heterogeneous nuclear ribonucleoprotein like</fullName>
    </submittedName>
</protein>
<organism evidence="1 2">
    <name type="scientific">Melia azedarach</name>
    <name type="common">Chinaberry tree</name>
    <dbReference type="NCBI Taxonomy" id="155640"/>
    <lineage>
        <taxon>Eukaryota</taxon>
        <taxon>Viridiplantae</taxon>
        <taxon>Streptophyta</taxon>
        <taxon>Embryophyta</taxon>
        <taxon>Tracheophyta</taxon>
        <taxon>Spermatophyta</taxon>
        <taxon>Magnoliopsida</taxon>
        <taxon>eudicotyledons</taxon>
        <taxon>Gunneridae</taxon>
        <taxon>Pentapetalae</taxon>
        <taxon>rosids</taxon>
        <taxon>malvids</taxon>
        <taxon>Sapindales</taxon>
        <taxon>Meliaceae</taxon>
        <taxon>Melia</taxon>
    </lineage>
</organism>
<accession>A0ACC1XVC9</accession>
<proteinExistence type="predicted"/>
<name>A0ACC1XVC9_MELAZ</name>
<evidence type="ECO:0000313" key="2">
    <source>
        <dbReference type="Proteomes" id="UP001164539"/>
    </source>
</evidence>
<sequence length="882" mass="98598">MRTRNGDIAKSTAVKKTPPGRKTTTRAASTPLESATKRGPAGKAKQTKANETAPPQVTTSSGSKSEQSADEVKTQADAALVTPVKSTVASGTRSGAKKKQVKTKTPASRKAVLTRTPKSEEAQKASVEESPNVEGEDAKKKELAVENVGESLMQGRSTVEVHVPVVENVSEGTNHEETALEDDEELVKDVQTSKKIDPTENMGDKGSSFQKKGPLGDSVNCKEPFVMEVANFTMREASFPEKGEERVSVMQKEHVVMEIAKSIENEEAGFEKIGVETDEDPEEEEEVENVDGKEEPIKEPNDREENMKKEFLGDNAQPELDDYGGYDGYEEYGDQVDYGEHEEEDFADDDMEEPTEETETLEDERRELNAIAKDRKIKKEHEIFVGGLDRDATDEDVRKVFERIGEIVEVRLHKNFSNNRNKGYAFVKFANKEHARRALSEMKNPVICGKRCGTAPSEDNDTLFVGNISNTWTREAIKQKLKDYGVEGVENINLVPDIQHEGLSRGFAFIEFSCHVDAMAAYKRLQKPDVVFGHPERTVKVAFAEPLREPDPEIMVHVKTVFLDGVPPQWNEGQIREQIKGYGEIMRIVLARNLSTAKRKDYGFVDFSTHEAAVACINGINNKELSDGNLKVKLKARLSNPLPKTQAVKGGMSGGFRIGHGGSGTFSRFGRSFRRVGNQFNWENFQRGRGFYSGHGQIGGMGPNEYGFDDRYTEFHERQFTGQGGGRRGSFRGGHHAPGRAVAVGGPSRPNPTRLWHDGPDRGYGGHLSYRRQPFPQGENFDRPFIGRQVDDPYFYNDRARGVKRPFYAMDHNPDYMGPSRLRPRLDYNDPAIPFHGSRYRDNFGARSGLYSDDYYASDYGAYPPYPPYYGDDHSYGGGYFY</sequence>
<keyword evidence="2" id="KW-1185">Reference proteome</keyword>
<reference evidence="1 2" key="1">
    <citation type="journal article" date="2023" name="Science">
        <title>Complex scaffold remodeling in plant triterpene biosynthesis.</title>
        <authorList>
            <person name="De La Pena R."/>
            <person name="Hodgson H."/>
            <person name="Liu J.C."/>
            <person name="Stephenson M.J."/>
            <person name="Martin A.C."/>
            <person name="Owen C."/>
            <person name="Harkess A."/>
            <person name="Leebens-Mack J."/>
            <person name="Jimenez L.E."/>
            <person name="Osbourn A."/>
            <person name="Sattely E.S."/>
        </authorList>
    </citation>
    <scope>NUCLEOTIDE SEQUENCE [LARGE SCALE GENOMIC DNA]</scope>
    <source>
        <strain evidence="2">cv. JPN11</strain>
        <tissue evidence="1">Leaf</tissue>
    </source>
</reference>
<dbReference type="EMBL" id="CM051400">
    <property type="protein sequence ID" value="KAJ4714240.1"/>
    <property type="molecule type" value="Genomic_DNA"/>
</dbReference>